<evidence type="ECO:0000256" key="1">
    <source>
        <dbReference type="SAM" id="Phobius"/>
    </source>
</evidence>
<feature type="transmembrane region" description="Helical" evidence="1">
    <location>
        <begin position="42"/>
        <end position="65"/>
    </location>
</feature>
<evidence type="ECO:0000313" key="3">
    <source>
        <dbReference type="Proteomes" id="UP000475862"/>
    </source>
</evidence>
<comment type="caution">
    <text evidence="2">The sequence shown here is derived from an EMBL/GenBank/DDBJ whole genome shotgun (WGS) entry which is preliminary data.</text>
</comment>
<sequence>MNVCDNANISKLPILSYLFIFVKLKLFCSIDVVLYSSFSLNFCVTIILLICTSQIIDTILNFSSFSFCLKYLLFFFSFILSLLSLCYKIFKMMQFYRYVLITINYMKYLIMTTENYIYFHRLFLLLFKEYKVLLIISIVPLLSSDSNTDTIFKTNLKLSLETLFLAYFCWEDFSMSIIIVTLDNHIEISVLFNMTFDTFSTEAKMFTYI</sequence>
<dbReference type="AlphaFoldDB" id="A0A6G0TXM1"/>
<dbReference type="EMBL" id="VYZN01000013">
    <property type="protein sequence ID" value="KAE9541032.1"/>
    <property type="molecule type" value="Genomic_DNA"/>
</dbReference>
<name>A0A6G0TXM1_APHGL</name>
<keyword evidence="1" id="KW-1133">Transmembrane helix</keyword>
<proteinExistence type="predicted"/>
<keyword evidence="1" id="KW-0472">Membrane</keyword>
<protein>
    <submittedName>
        <fullName evidence="2">Uncharacterized protein</fullName>
    </submittedName>
</protein>
<keyword evidence="1" id="KW-0812">Transmembrane</keyword>
<feature type="transmembrane region" description="Helical" evidence="1">
    <location>
        <begin position="71"/>
        <end position="90"/>
    </location>
</feature>
<organism evidence="2 3">
    <name type="scientific">Aphis glycines</name>
    <name type="common">Soybean aphid</name>
    <dbReference type="NCBI Taxonomy" id="307491"/>
    <lineage>
        <taxon>Eukaryota</taxon>
        <taxon>Metazoa</taxon>
        <taxon>Ecdysozoa</taxon>
        <taxon>Arthropoda</taxon>
        <taxon>Hexapoda</taxon>
        <taxon>Insecta</taxon>
        <taxon>Pterygota</taxon>
        <taxon>Neoptera</taxon>
        <taxon>Paraneoptera</taxon>
        <taxon>Hemiptera</taxon>
        <taxon>Sternorrhyncha</taxon>
        <taxon>Aphidomorpha</taxon>
        <taxon>Aphidoidea</taxon>
        <taxon>Aphididae</taxon>
        <taxon>Aphidini</taxon>
        <taxon>Aphis</taxon>
        <taxon>Aphis</taxon>
    </lineage>
</organism>
<accession>A0A6G0TXM1</accession>
<evidence type="ECO:0000313" key="2">
    <source>
        <dbReference type="EMBL" id="KAE9541032.1"/>
    </source>
</evidence>
<gene>
    <name evidence="2" type="ORF">AGLY_004277</name>
</gene>
<reference evidence="2 3" key="1">
    <citation type="submission" date="2019-08" db="EMBL/GenBank/DDBJ databases">
        <title>The genome of the soybean aphid Biotype 1, its phylome, world population structure and adaptation to the North American continent.</title>
        <authorList>
            <person name="Giordano R."/>
            <person name="Donthu R.K."/>
            <person name="Hernandez A.G."/>
            <person name="Wright C.L."/>
            <person name="Zimin A.V."/>
        </authorList>
    </citation>
    <scope>NUCLEOTIDE SEQUENCE [LARGE SCALE GENOMIC DNA]</scope>
    <source>
        <tissue evidence="2">Whole aphids</tissue>
    </source>
</reference>
<keyword evidence="3" id="KW-1185">Reference proteome</keyword>
<dbReference type="Proteomes" id="UP000475862">
    <property type="component" value="Unassembled WGS sequence"/>
</dbReference>